<dbReference type="HOGENOM" id="CLU_174612_2_1_9"/>
<dbReference type="AlphaFoldDB" id="I9ABY9"/>
<accession>I9ABY9</accession>
<protein>
    <submittedName>
        <fullName evidence="1">YgiT-type zinc finger domain protein</fullName>
    </submittedName>
</protein>
<reference evidence="1 2" key="1">
    <citation type="submission" date="2012-02" db="EMBL/GenBank/DDBJ databases">
        <title>Improved High-Quality Draft sequence of Thermoanaerobacter siderophilus SR4.</title>
        <authorList>
            <consortium name="US DOE Joint Genome Institute"/>
            <person name="Lucas S."/>
            <person name="Han J."/>
            <person name="Lapidus A."/>
            <person name="Cheng J.-F."/>
            <person name="Goodwin L."/>
            <person name="Pitluck S."/>
            <person name="Peters L."/>
            <person name="Detter J.C."/>
            <person name="Han C."/>
            <person name="Tapia R."/>
            <person name="Land M."/>
            <person name="Hauser L."/>
            <person name="Kyrpides N."/>
            <person name="Ivanova N."/>
            <person name="Pagani I."/>
            <person name="Hemme C."/>
            <person name="Woyke T."/>
        </authorList>
    </citation>
    <scope>NUCLEOTIDE SEQUENCE [LARGE SCALE GENOMIC DNA]</scope>
    <source>
        <strain evidence="1 2">SR4</strain>
    </source>
</reference>
<dbReference type="InterPro" id="IPR022453">
    <property type="entry name" value="Znf_MqsA-type"/>
</dbReference>
<dbReference type="CDD" id="cd12870">
    <property type="entry name" value="MqsA"/>
    <property type="match status" value="1"/>
</dbReference>
<proteinExistence type="predicted"/>
<dbReference type="RefSeq" id="WP_006569436.1">
    <property type="nucleotide sequence ID" value="NZ_CM001486.1"/>
</dbReference>
<organism evidence="1 2">
    <name type="scientific">Thermoanaerobacter siderophilus SR4</name>
    <dbReference type="NCBI Taxonomy" id="880478"/>
    <lineage>
        <taxon>Bacteria</taxon>
        <taxon>Bacillati</taxon>
        <taxon>Bacillota</taxon>
        <taxon>Clostridia</taxon>
        <taxon>Thermoanaerobacterales</taxon>
        <taxon>Thermoanaerobacteraceae</taxon>
        <taxon>Thermoanaerobacter</taxon>
    </lineage>
</organism>
<evidence type="ECO:0000313" key="1">
    <source>
        <dbReference type="EMBL" id="EIV99536.1"/>
    </source>
</evidence>
<dbReference type="NCBIfam" id="TIGR03831">
    <property type="entry name" value="YgiT_finger"/>
    <property type="match status" value="1"/>
</dbReference>
<name>I9ABY9_9THEO</name>
<dbReference type="Proteomes" id="UP000005110">
    <property type="component" value="Chromosome"/>
</dbReference>
<dbReference type="Gene3D" id="3.10.20.860">
    <property type="match status" value="1"/>
</dbReference>
<sequence>MNKCFKCGCEELMKTKVTLEKWINGKLIVVENVPAWVCKECGEKYFDAETMLKLDEYFYEAVPEKIIEVPVFEYKEG</sequence>
<gene>
    <name evidence="1" type="ORF">ThesiDRAFT1_0517</name>
</gene>
<evidence type="ECO:0000313" key="2">
    <source>
        <dbReference type="Proteomes" id="UP000005110"/>
    </source>
</evidence>
<dbReference type="EMBL" id="CM001486">
    <property type="protein sequence ID" value="EIV99536.1"/>
    <property type="molecule type" value="Genomic_DNA"/>
</dbReference>
<dbReference type="PATRIC" id="fig|880478.3.peg.1668"/>
<keyword evidence="2" id="KW-1185">Reference proteome</keyword>